<gene>
    <name evidence="2" type="ORF">ERS027646_03521</name>
</gene>
<protein>
    <submittedName>
        <fullName evidence="2">Uncharacterized protein</fullName>
    </submittedName>
</protein>
<evidence type="ECO:0000313" key="3">
    <source>
        <dbReference type="Proteomes" id="UP000048948"/>
    </source>
</evidence>
<reference evidence="2 3" key="1">
    <citation type="submission" date="2015-03" db="EMBL/GenBank/DDBJ databases">
        <authorList>
            <consortium name="Pathogen Informatics"/>
        </authorList>
    </citation>
    <scope>NUCLEOTIDE SEQUENCE [LARGE SCALE GENOMIC DNA]</scope>
    <source>
        <strain evidence="2 3">Bir 172</strain>
    </source>
</reference>
<dbReference type="Proteomes" id="UP000048948">
    <property type="component" value="Unassembled WGS sequence"/>
</dbReference>
<evidence type="ECO:0000313" key="2">
    <source>
        <dbReference type="EMBL" id="CKT41511.1"/>
    </source>
</evidence>
<evidence type="ECO:0000256" key="1">
    <source>
        <dbReference type="SAM" id="MobiDB-lite"/>
    </source>
</evidence>
<feature type="region of interest" description="Disordered" evidence="1">
    <location>
        <begin position="108"/>
        <end position="128"/>
    </location>
</feature>
<dbReference type="EMBL" id="CNGE01000842">
    <property type="protein sequence ID" value="CKT41511.1"/>
    <property type="molecule type" value="Genomic_DNA"/>
</dbReference>
<sequence length="128" mass="12866">MCVDAPGAAQAGRDGGGDGFLAATRHLAHQQCLAQRRPAGGEQSLVRGQHGERLGQPAELAAGLGIDLGDRAAGSAGRDGLNMVDKFHDSTPSWVVPTLARAASIAVRARSPAPSSSSSSSAQLASIA</sequence>
<proteinExistence type="predicted"/>
<organism evidence="2 3">
    <name type="scientific">Mycobacterium tuberculosis</name>
    <dbReference type="NCBI Taxonomy" id="1773"/>
    <lineage>
        <taxon>Bacteria</taxon>
        <taxon>Bacillati</taxon>
        <taxon>Actinomycetota</taxon>
        <taxon>Actinomycetes</taxon>
        <taxon>Mycobacteriales</taxon>
        <taxon>Mycobacteriaceae</taxon>
        <taxon>Mycobacterium</taxon>
        <taxon>Mycobacterium tuberculosis complex</taxon>
    </lineage>
</organism>
<name>A0A655APL4_MYCTX</name>
<dbReference type="AlphaFoldDB" id="A0A655APL4"/>
<accession>A0A655APL4</accession>